<name>A0ABX0WES8_9RHOB</name>
<reference evidence="2 3" key="1">
    <citation type="submission" date="2018-05" db="EMBL/GenBank/DDBJ databases">
        <authorList>
            <person name="Zhang Y.-J."/>
        </authorList>
    </citation>
    <scope>NUCLEOTIDE SEQUENCE [LARGE SCALE GENOMIC DNA]</scope>
    <source>
        <strain evidence="2 3">CY04</strain>
    </source>
</reference>
<organism evidence="2 3">
    <name type="scientific">Parasedimentitalea denitrificans</name>
    <dbReference type="NCBI Taxonomy" id="2211118"/>
    <lineage>
        <taxon>Bacteria</taxon>
        <taxon>Pseudomonadati</taxon>
        <taxon>Pseudomonadota</taxon>
        <taxon>Alphaproteobacteria</taxon>
        <taxon>Rhodobacterales</taxon>
        <taxon>Paracoccaceae</taxon>
        <taxon>Parasedimentitalea</taxon>
    </lineage>
</organism>
<keyword evidence="1" id="KW-0472">Membrane</keyword>
<protein>
    <submittedName>
        <fullName evidence="2">Uncharacterized protein</fullName>
    </submittedName>
</protein>
<keyword evidence="3" id="KW-1185">Reference proteome</keyword>
<accession>A0ABX0WES8</accession>
<feature type="transmembrane region" description="Helical" evidence="1">
    <location>
        <begin position="12"/>
        <end position="29"/>
    </location>
</feature>
<evidence type="ECO:0000313" key="3">
    <source>
        <dbReference type="Proteomes" id="UP001429564"/>
    </source>
</evidence>
<keyword evidence="1" id="KW-1133">Transmembrane helix</keyword>
<sequence>MGGREILVCRPVLFINLIVASLSFVSFAGEAEAENYCENQWLEMVSNIEREIPPDTVKKKGLLFSGDDGRIFNCLDIALPDSALQELQFWEIARSRSISSDPLYENSLPPNFCNSSFGVVQGVQIMIIYLPYDGGELGSQACTVRLSGIPNRAKQFFMKE</sequence>
<evidence type="ECO:0000313" key="2">
    <source>
        <dbReference type="EMBL" id="NIZ62791.1"/>
    </source>
</evidence>
<dbReference type="Proteomes" id="UP001429564">
    <property type="component" value="Unassembled WGS sequence"/>
</dbReference>
<dbReference type="EMBL" id="QHLQ01000022">
    <property type="protein sequence ID" value="NIZ62791.1"/>
    <property type="molecule type" value="Genomic_DNA"/>
</dbReference>
<comment type="caution">
    <text evidence="2">The sequence shown here is derived from an EMBL/GenBank/DDBJ whole genome shotgun (WGS) entry which is preliminary data.</text>
</comment>
<evidence type="ECO:0000256" key="1">
    <source>
        <dbReference type="SAM" id="Phobius"/>
    </source>
</evidence>
<keyword evidence="1" id="KW-0812">Transmembrane</keyword>
<proteinExistence type="predicted"/>
<gene>
    <name evidence="2" type="ORF">DL239_17620</name>
</gene>
<dbReference type="RefSeq" id="WP_167685410.1">
    <property type="nucleotide sequence ID" value="NZ_QHLQ01000022.1"/>
</dbReference>